<feature type="domain" description="DNA primase/polymerase bifunctional N-terminal" evidence="1">
    <location>
        <begin position="11"/>
        <end position="171"/>
    </location>
</feature>
<dbReference type="SUPFAM" id="SSF56747">
    <property type="entry name" value="Prim-pol domain"/>
    <property type="match status" value="1"/>
</dbReference>
<evidence type="ECO:0000313" key="2">
    <source>
        <dbReference type="EMBL" id="CAB4131244.1"/>
    </source>
</evidence>
<gene>
    <name evidence="2" type="ORF">UFOVP124_69</name>
</gene>
<dbReference type="SMART" id="SM00943">
    <property type="entry name" value="Prim-Pol"/>
    <property type="match status" value="1"/>
</dbReference>
<dbReference type="EMBL" id="LR796250">
    <property type="protein sequence ID" value="CAB4131244.1"/>
    <property type="molecule type" value="Genomic_DNA"/>
</dbReference>
<accession>A0A6J5L9N1</accession>
<organism evidence="2">
    <name type="scientific">uncultured Caudovirales phage</name>
    <dbReference type="NCBI Taxonomy" id="2100421"/>
    <lineage>
        <taxon>Viruses</taxon>
        <taxon>Duplodnaviria</taxon>
        <taxon>Heunggongvirae</taxon>
        <taxon>Uroviricota</taxon>
        <taxon>Caudoviricetes</taxon>
        <taxon>Peduoviridae</taxon>
        <taxon>Maltschvirus</taxon>
        <taxon>Maltschvirus maltsch</taxon>
    </lineage>
</organism>
<name>A0A6J5L9N1_9CAUD</name>
<dbReference type="Pfam" id="PF09250">
    <property type="entry name" value="Prim-Pol"/>
    <property type="match status" value="1"/>
</dbReference>
<protein>
    <submittedName>
        <fullName evidence="2">DNA primase/polymerase, bifunctional, N-terminal</fullName>
    </submittedName>
</protein>
<reference evidence="2" key="1">
    <citation type="submission" date="2020-04" db="EMBL/GenBank/DDBJ databases">
        <authorList>
            <person name="Chiriac C."/>
            <person name="Salcher M."/>
            <person name="Ghai R."/>
            <person name="Kavagutti S V."/>
        </authorList>
    </citation>
    <scope>NUCLEOTIDE SEQUENCE</scope>
</reference>
<proteinExistence type="predicted"/>
<evidence type="ECO:0000259" key="1">
    <source>
        <dbReference type="SMART" id="SM00943"/>
    </source>
</evidence>
<dbReference type="InterPro" id="IPR015330">
    <property type="entry name" value="DNA_primase/pol_bifunc_N"/>
</dbReference>
<sequence>MSDIQLAREWAALYRMRGLQPLPSRTDEKRPLVKFADWWEAKAPTDLFDKHETTNIQVMTGRFWRLLVIDLDGPEAIERFNRLGRVPRTWTSHSGGGGRHLWFRVAATLPDTPKAFLWRGDEKHQAIERLCDRSLVMAPPSIHPGTGNRYQFMRGLPNPINSVPADCPAWIQNLKPIDTRPPVPVIQIHHPHVAPRRRNNSQPSREDVLGAIHNKPALAQRWGLRIAGRPSSKGWIPCHAIGREDRTPSAAIHQDLGIYTDRGSDERHDFFGLAVALGVYPDRHTAIIDLGEQHHVRSA</sequence>